<evidence type="ECO:0000256" key="4">
    <source>
        <dbReference type="ARBA" id="ARBA00023242"/>
    </source>
</evidence>
<dbReference type="OrthoDB" id="5089701at2759"/>
<dbReference type="PANTHER" id="PTHR31069">
    <property type="entry name" value="OLEATE-ACTIVATED TRANSCRIPTION FACTOR 1-RELATED"/>
    <property type="match status" value="1"/>
</dbReference>
<dbReference type="RefSeq" id="XP_025524704.1">
    <property type="nucleotide sequence ID" value="XM_025670189.1"/>
</dbReference>
<keyword evidence="8" id="KW-1185">Reference proteome</keyword>
<dbReference type="GO" id="GO:0000981">
    <property type="term" value="F:DNA-binding transcription factor activity, RNA polymerase II-specific"/>
    <property type="evidence" value="ECO:0007669"/>
    <property type="project" value="InterPro"/>
</dbReference>
<keyword evidence="4" id="KW-0539">Nucleus</keyword>
<sequence>MPVSRQLSPQPGLKREMRSRRRHAVGVCNACRRRHIKCDLARPTCSACKAIGALCERSNAQLTWTSTSGPSFQGNTRAHHGPSTTTTTAVRRRYLYGEQDRVSTSISLLSSLHTASVDNSLQQIEDESWQTALHPGQSNFIGPFGVLSLPHGPVPLSSGSQEEEEEEEARNSSSNSNQDQTHSLEIPPPLLAGSLGSLPTAEESLHWPDILEMDMSWPELFNFNDLPSPLPEQPVSLVAEGAEQSNEDAPLEGSVQTPGPGFSLGDIQISDAQMLLKRYRDVVVAHSFSFPLSGMSPWEKLHVDSAVITLGRIAFMGTERISHAAMSNLLALLAISAVHKAAAVRKQGTTSSEHWDGVSAASYAKGKDHLEQSLRRESHNVPPPKYKEQLMALSAMLSFAVGPGSFPRLSCPYLLDSERLLCLRGLTKRVFSRKARLLHHIYTWNRILGESTFVVRDYSKDPSLTARSAEASHARSNPFRSNPDIHLDDFLQLDVSSNNPELKNHRDHDGILNSVHIEESRGDSQPMYRELYGVSETWLSLVSQTTRLANFVDKLKASKGPQDPGMMDALENAKLRLEERIWKLVALHDPPPPLGPHGPKFEGSGEHPRAYMVHALNLGLVIFFYRRIRESNPRLLQPYVSSIVQALKDFAASCKALHLEGPGSPWPAFMAGCEAIAPQDRDYLHRWMDEALTLTGFLRFRTIKQCMEEVWRRQLEIADRRDGRVTYHSWVDTCREHNMYIMLS</sequence>
<dbReference type="SUPFAM" id="SSF57701">
    <property type="entry name" value="Zn2/Cys6 DNA-binding domain"/>
    <property type="match status" value="1"/>
</dbReference>
<evidence type="ECO:0000256" key="2">
    <source>
        <dbReference type="ARBA" id="ARBA00023125"/>
    </source>
</evidence>
<evidence type="ECO:0000256" key="5">
    <source>
        <dbReference type="SAM" id="MobiDB-lite"/>
    </source>
</evidence>
<dbReference type="GeneID" id="37173881"/>
<evidence type="ECO:0000256" key="1">
    <source>
        <dbReference type="ARBA" id="ARBA00023015"/>
    </source>
</evidence>
<dbReference type="InterPro" id="IPR001138">
    <property type="entry name" value="Zn2Cys6_DnaBD"/>
</dbReference>
<dbReference type="InterPro" id="IPR050675">
    <property type="entry name" value="OAF3"/>
</dbReference>
<dbReference type="PROSITE" id="PS00463">
    <property type="entry name" value="ZN2_CY6_FUNGAL_1"/>
    <property type="match status" value="1"/>
</dbReference>
<dbReference type="InterPro" id="IPR021858">
    <property type="entry name" value="Fun_TF"/>
</dbReference>
<dbReference type="Proteomes" id="UP000249497">
    <property type="component" value="Unassembled WGS sequence"/>
</dbReference>
<dbReference type="InterPro" id="IPR036864">
    <property type="entry name" value="Zn2-C6_fun-type_DNA-bd_sf"/>
</dbReference>
<dbReference type="GO" id="GO:0009893">
    <property type="term" value="P:positive regulation of metabolic process"/>
    <property type="evidence" value="ECO:0007669"/>
    <property type="project" value="UniProtKB-ARBA"/>
</dbReference>
<dbReference type="Pfam" id="PF00172">
    <property type="entry name" value="Zn_clus"/>
    <property type="match status" value="1"/>
</dbReference>
<dbReference type="GO" id="GO:0008270">
    <property type="term" value="F:zinc ion binding"/>
    <property type="evidence" value="ECO:0007669"/>
    <property type="project" value="InterPro"/>
</dbReference>
<dbReference type="SMART" id="SM00066">
    <property type="entry name" value="GAL4"/>
    <property type="match status" value="1"/>
</dbReference>
<name>A0A8T8WSZ7_ASPJA</name>
<proteinExistence type="predicted"/>
<organism evidence="7 8">
    <name type="scientific">Aspergillus japonicus CBS 114.51</name>
    <dbReference type="NCBI Taxonomy" id="1448312"/>
    <lineage>
        <taxon>Eukaryota</taxon>
        <taxon>Fungi</taxon>
        <taxon>Dikarya</taxon>
        <taxon>Ascomycota</taxon>
        <taxon>Pezizomycotina</taxon>
        <taxon>Eurotiomycetes</taxon>
        <taxon>Eurotiomycetidae</taxon>
        <taxon>Eurotiales</taxon>
        <taxon>Aspergillaceae</taxon>
        <taxon>Aspergillus</taxon>
        <taxon>Aspergillus subgen. Circumdati</taxon>
    </lineage>
</organism>
<keyword evidence="1" id="KW-0805">Transcription regulation</keyword>
<reference evidence="7 8" key="1">
    <citation type="submission" date="2018-02" db="EMBL/GenBank/DDBJ databases">
        <title>The genomes of Aspergillus section Nigri reveals drivers in fungal speciation.</title>
        <authorList>
            <consortium name="DOE Joint Genome Institute"/>
            <person name="Vesth T.C."/>
            <person name="Nybo J."/>
            <person name="Theobald S."/>
            <person name="Brandl J."/>
            <person name="Frisvad J.C."/>
            <person name="Nielsen K.F."/>
            <person name="Lyhne E.K."/>
            <person name="Kogle M.E."/>
            <person name="Kuo A."/>
            <person name="Riley R."/>
            <person name="Clum A."/>
            <person name="Nolan M."/>
            <person name="Lipzen A."/>
            <person name="Salamov A."/>
            <person name="Henrissat B."/>
            <person name="Wiebenga A."/>
            <person name="De vries R.P."/>
            <person name="Grigoriev I.V."/>
            <person name="Mortensen U.H."/>
            <person name="Andersen M.R."/>
            <person name="Baker S.E."/>
        </authorList>
    </citation>
    <scope>NUCLEOTIDE SEQUENCE [LARGE SCALE GENOMIC DNA]</scope>
    <source>
        <strain evidence="7 8">CBS 114.51</strain>
    </source>
</reference>
<evidence type="ECO:0000313" key="7">
    <source>
        <dbReference type="EMBL" id="RAH78810.1"/>
    </source>
</evidence>
<keyword evidence="2" id="KW-0238">DNA-binding</keyword>
<evidence type="ECO:0000256" key="3">
    <source>
        <dbReference type="ARBA" id="ARBA00023163"/>
    </source>
</evidence>
<dbReference type="AlphaFoldDB" id="A0A8T8WSZ7"/>
<dbReference type="PANTHER" id="PTHR31069:SF25">
    <property type="entry name" value="TRANSCRIPTION FACTOR, PUTATIVE (EUROFUNG)-RELATED"/>
    <property type="match status" value="1"/>
</dbReference>
<keyword evidence="3" id="KW-0804">Transcription</keyword>
<feature type="domain" description="Zn(2)-C6 fungal-type" evidence="6">
    <location>
        <begin position="27"/>
        <end position="55"/>
    </location>
</feature>
<dbReference type="GO" id="GO:0003677">
    <property type="term" value="F:DNA binding"/>
    <property type="evidence" value="ECO:0007669"/>
    <property type="project" value="UniProtKB-KW"/>
</dbReference>
<dbReference type="EMBL" id="KZ824822">
    <property type="protein sequence ID" value="RAH78810.1"/>
    <property type="molecule type" value="Genomic_DNA"/>
</dbReference>
<dbReference type="Gene3D" id="4.10.240.10">
    <property type="entry name" value="Zn(2)-C6 fungal-type DNA-binding domain"/>
    <property type="match status" value="1"/>
</dbReference>
<protein>
    <recommendedName>
        <fullName evidence="6">Zn(2)-C6 fungal-type domain-containing protein</fullName>
    </recommendedName>
</protein>
<evidence type="ECO:0000259" key="6">
    <source>
        <dbReference type="PROSITE" id="PS50048"/>
    </source>
</evidence>
<dbReference type="Pfam" id="PF11951">
    <property type="entry name" value="Fungal_trans_2"/>
    <property type="match status" value="1"/>
</dbReference>
<accession>A0A8T8WSZ7</accession>
<gene>
    <name evidence="7" type="ORF">BO86DRAFT_368024</name>
</gene>
<dbReference type="PROSITE" id="PS50048">
    <property type="entry name" value="ZN2_CY6_FUNGAL_2"/>
    <property type="match status" value="1"/>
</dbReference>
<dbReference type="CDD" id="cd00067">
    <property type="entry name" value="GAL4"/>
    <property type="match status" value="1"/>
</dbReference>
<evidence type="ECO:0000313" key="8">
    <source>
        <dbReference type="Proteomes" id="UP000249497"/>
    </source>
</evidence>
<feature type="region of interest" description="Disordered" evidence="5">
    <location>
        <begin position="151"/>
        <end position="195"/>
    </location>
</feature>